<feature type="transmembrane region" description="Helical" evidence="7">
    <location>
        <begin position="178"/>
        <end position="198"/>
    </location>
</feature>
<accession>A0ABP7TB83</accession>
<feature type="transmembrane region" description="Helical" evidence="7">
    <location>
        <begin position="323"/>
        <end position="344"/>
    </location>
</feature>
<feature type="transmembrane region" description="Helical" evidence="7">
    <location>
        <begin position="210"/>
        <end position="230"/>
    </location>
</feature>
<dbReference type="RefSeq" id="WP_266450672.1">
    <property type="nucleotide sequence ID" value="NZ_BAAAZX010000035.1"/>
</dbReference>
<feature type="transmembrane region" description="Helical" evidence="7">
    <location>
        <begin position="351"/>
        <end position="371"/>
    </location>
</feature>
<keyword evidence="4 7" id="KW-1133">Transmembrane helix</keyword>
<dbReference type="InterPro" id="IPR020846">
    <property type="entry name" value="MFS_dom"/>
</dbReference>
<feature type="domain" description="Major facilitator superfamily (MFS) profile" evidence="8">
    <location>
        <begin position="25"/>
        <end position="478"/>
    </location>
</feature>
<evidence type="ECO:0000256" key="1">
    <source>
        <dbReference type="ARBA" id="ARBA00004651"/>
    </source>
</evidence>
<dbReference type="InterPro" id="IPR036259">
    <property type="entry name" value="MFS_trans_sf"/>
</dbReference>
<dbReference type="PANTHER" id="PTHR42718:SF9">
    <property type="entry name" value="MAJOR FACILITATOR SUPERFAMILY MULTIDRUG TRANSPORTER MFSC"/>
    <property type="match status" value="1"/>
</dbReference>
<feature type="transmembrane region" description="Helical" evidence="7">
    <location>
        <begin position="242"/>
        <end position="259"/>
    </location>
</feature>
<sequence length="488" mass="51073">MSQTQTPQIPPPKRDEASRSTSRNVLVVIALVWTVQLVALMAALSGISQADVAIHFRTTEIAWFTLMTLLTGTFFLPFAVKAAALFGKKRVLLVAIGLGFVGDLIAAMATDYRTLLIGRGIAGIYAATAPLAYAITRDVFPRQWVGLASGILAGGVGLVAFGGPFLSGWLLDDYGFRGVLWFMAISTAVSFVLVAAFVPESPIRAAGGRMDWIGGILLGGGVTAIVYAVGQGSHWGWGSGKFAAFVAGSLVTLLAFALVERRVAEPLFPPAMTRRRPVWTVLLATSVAAGSLSAVGVVIQMLILMPKIPDVSEGLGWSGTHNAIVTSPISAMIIIAAVGTGYLARRMDARILLGIGSALTVLGYGIGTQLHHSAEQIVGMGVIAGTGTGMVMAVVPIMIIEVVTPEEQALANGVQTLGQGVAQIVVSQVAFVVMAQHGRILEGTQFYLDAGFTNGLWLVVGCCAVGTMLVFLIPRSKRLDEAEVGQAA</sequence>
<evidence type="ECO:0000256" key="4">
    <source>
        <dbReference type="ARBA" id="ARBA00022989"/>
    </source>
</evidence>
<feature type="transmembrane region" description="Helical" evidence="7">
    <location>
        <begin position="25"/>
        <end position="49"/>
    </location>
</feature>
<feature type="transmembrane region" description="Helical" evidence="7">
    <location>
        <begin position="279"/>
        <end position="303"/>
    </location>
</feature>
<dbReference type="Pfam" id="PF07690">
    <property type="entry name" value="MFS_1"/>
    <property type="match status" value="1"/>
</dbReference>
<evidence type="ECO:0000259" key="8">
    <source>
        <dbReference type="PROSITE" id="PS50850"/>
    </source>
</evidence>
<organism evidence="9 10">
    <name type="scientific">Streptomyces plumbiresistens</name>
    <dbReference type="NCBI Taxonomy" id="511811"/>
    <lineage>
        <taxon>Bacteria</taxon>
        <taxon>Bacillati</taxon>
        <taxon>Actinomycetota</taxon>
        <taxon>Actinomycetes</taxon>
        <taxon>Kitasatosporales</taxon>
        <taxon>Streptomycetaceae</taxon>
        <taxon>Streptomyces</taxon>
    </lineage>
</organism>
<keyword evidence="2" id="KW-0813">Transport</keyword>
<evidence type="ECO:0000313" key="9">
    <source>
        <dbReference type="EMBL" id="GAA4023709.1"/>
    </source>
</evidence>
<keyword evidence="5 7" id="KW-0472">Membrane</keyword>
<evidence type="ECO:0000256" key="2">
    <source>
        <dbReference type="ARBA" id="ARBA00022448"/>
    </source>
</evidence>
<keyword evidence="3 7" id="KW-0812">Transmembrane</keyword>
<keyword evidence="6" id="KW-0046">Antibiotic resistance</keyword>
<feature type="transmembrane region" description="Helical" evidence="7">
    <location>
        <begin position="455"/>
        <end position="473"/>
    </location>
</feature>
<evidence type="ECO:0000313" key="10">
    <source>
        <dbReference type="Proteomes" id="UP001500456"/>
    </source>
</evidence>
<name>A0ABP7TB83_9ACTN</name>
<reference evidence="10" key="1">
    <citation type="journal article" date="2019" name="Int. J. Syst. Evol. Microbiol.">
        <title>The Global Catalogue of Microorganisms (GCM) 10K type strain sequencing project: providing services to taxonomists for standard genome sequencing and annotation.</title>
        <authorList>
            <consortium name="The Broad Institute Genomics Platform"/>
            <consortium name="The Broad Institute Genome Sequencing Center for Infectious Disease"/>
            <person name="Wu L."/>
            <person name="Ma J."/>
        </authorList>
    </citation>
    <scope>NUCLEOTIDE SEQUENCE [LARGE SCALE GENOMIC DNA]</scope>
    <source>
        <strain evidence="10">JCM 16924</strain>
    </source>
</reference>
<keyword evidence="10" id="KW-1185">Reference proteome</keyword>
<gene>
    <name evidence="9" type="ORF">GCM10022232_81160</name>
</gene>
<feature type="transmembrane region" description="Helical" evidence="7">
    <location>
        <begin position="91"/>
        <end position="110"/>
    </location>
</feature>
<feature type="transmembrane region" description="Helical" evidence="7">
    <location>
        <begin position="147"/>
        <end position="166"/>
    </location>
</feature>
<protein>
    <recommendedName>
        <fullName evidence="8">Major facilitator superfamily (MFS) profile domain-containing protein</fullName>
    </recommendedName>
</protein>
<feature type="transmembrane region" description="Helical" evidence="7">
    <location>
        <begin position="416"/>
        <end position="435"/>
    </location>
</feature>
<dbReference type="PANTHER" id="PTHR42718">
    <property type="entry name" value="MAJOR FACILITATOR SUPERFAMILY MULTIDRUG TRANSPORTER MFSC"/>
    <property type="match status" value="1"/>
</dbReference>
<comment type="caution">
    <text evidence="9">The sequence shown here is derived from an EMBL/GenBank/DDBJ whole genome shotgun (WGS) entry which is preliminary data.</text>
</comment>
<dbReference type="Gene3D" id="1.20.1250.20">
    <property type="entry name" value="MFS general substrate transporter like domains"/>
    <property type="match status" value="1"/>
</dbReference>
<dbReference type="Gene3D" id="1.20.1720.10">
    <property type="entry name" value="Multidrug resistance protein D"/>
    <property type="match status" value="1"/>
</dbReference>
<feature type="transmembrane region" description="Helical" evidence="7">
    <location>
        <begin position="61"/>
        <end position="79"/>
    </location>
</feature>
<comment type="subcellular location">
    <subcellularLocation>
        <location evidence="1">Cell membrane</location>
        <topology evidence="1">Multi-pass membrane protein</topology>
    </subcellularLocation>
</comment>
<dbReference type="Proteomes" id="UP001500456">
    <property type="component" value="Unassembled WGS sequence"/>
</dbReference>
<feature type="transmembrane region" description="Helical" evidence="7">
    <location>
        <begin position="377"/>
        <end position="404"/>
    </location>
</feature>
<proteinExistence type="predicted"/>
<dbReference type="InterPro" id="IPR011701">
    <property type="entry name" value="MFS"/>
</dbReference>
<evidence type="ECO:0000256" key="7">
    <source>
        <dbReference type="SAM" id="Phobius"/>
    </source>
</evidence>
<evidence type="ECO:0000256" key="3">
    <source>
        <dbReference type="ARBA" id="ARBA00022692"/>
    </source>
</evidence>
<dbReference type="SUPFAM" id="SSF103473">
    <property type="entry name" value="MFS general substrate transporter"/>
    <property type="match status" value="1"/>
</dbReference>
<dbReference type="PROSITE" id="PS50850">
    <property type="entry name" value="MFS"/>
    <property type="match status" value="1"/>
</dbReference>
<dbReference type="EMBL" id="BAAAZX010000035">
    <property type="protein sequence ID" value="GAA4023709.1"/>
    <property type="molecule type" value="Genomic_DNA"/>
</dbReference>
<feature type="transmembrane region" description="Helical" evidence="7">
    <location>
        <begin position="116"/>
        <end position="135"/>
    </location>
</feature>
<evidence type="ECO:0000256" key="5">
    <source>
        <dbReference type="ARBA" id="ARBA00023136"/>
    </source>
</evidence>
<evidence type="ECO:0000256" key="6">
    <source>
        <dbReference type="ARBA" id="ARBA00023251"/>
    </source>
</evidence>